<gene>
    <name evidence="2" type="ORF">K0B96_17135</name>
</gene>
<evidence type="ECO:0000313" key="3">
    <source>
        <dbReference type="Proteomes" id="UP000825051"/>
    </source>
</evidence>
<dbReference type="AlphaFoldDB" id="A0A8F9TTZ2"/>
<dbReference type="Pfam" id="PF13302">
    <property type="entry name" value="Acetyltransf_3"/>
    <property type="match status" value="1"/>
</dbReference>
<evidence type="ECO:0000259" key="1">
    <source>
        <dbReference type="PROSITE" id="PS51186"/>
    </source>
</evidence>
<sequence>MIRPPETFTTARLLARPPRVADAPQAFAVYASDPVATRYLSFPAYQAVTPLEEFFHTRENVWAGSSEGPLPWMLFLRDDPTQLVGSIGVTLNDRAAVFGYAIGRAYWGRGLTAEALTWLVDWALAQPGIFRAWAFCDAENLASARVMEKAGMLREGVLRRWHIAPNISPEPRDCLVYAKVR</sequence>
<dbReference type="InterPro" id="IPR051531">
    <property type="entry name" value="N-acetyltransferase"/>
</dbReference>
<name>A0A8F9TTZ2_9BACT</name>
<proteinExistence type="predicted"/>
<organism evidence="2 3">
    <name type="scientific">Horticoccus luteus</name>
    <dbReference type="NCBI Taxonomy" id="2862869"/>
    <lineage>
        <taxon>Bacteria</taxon>
        <taxon>Pseudomonadati</taxon>
        <taxon>Verrucomicrobiota</taxon>
        <taxon>Opitutia</taxon>
        <taxon>Opitutales</taxon>
        <taxon>Opitutaceae</taxon>
        <taxon>Horticoccus</taxon>
    </lineage>
</organism>
<dbReference type="GO" id="GO:0016747">
    <property type="term" value="F:acyltransferase activity, transferring groups other than amino-acyl groups"/>
    <property type="evidence" value="ECO:0007669"/>
    <property type="project" value="InterPro"/>
</dbReference>
<dbReference type="InterPro" id="IPR000182">
    <property type="entry name" value="GNAT_dom"/>
</dbReference>
<protein>
    <submittedName>
        <fullName evidence="2">GNAT family N-acetyltransferase</fullName>
    </submittedName>
</protein>
<feature type="domain" description="N-acetyltransferase" evidence="1">
    <location>
        <begin position="13"/>
        <end position="170"/>
    </location>
</feature>
<dbReference type="PANTHER" id="PTHR43792">
    <property type="entry name" value="GNAT FAMILY, PUTATIVE (AFU_ORTHOLOGUE AFUA_3G00765)-RELATED-RELATED"/>
    <property type="match status" value="1"/>
</dbReference>
<dbReference type="Gene3D" id="3.40.630.30">
    <property type="match status" value="1"/>
</dbReference>
<dbReference type="PANTHER" id="PTHR43792:SF1">
    <property type="entry name" value="N-ACETYLTRANSFERASE DOMAIN-CONTAINING PROTEIN"/>
    <property type="match status" value="1"/>
</dbReference>
<dbReference type="KEGG" id="ole:K0B96_17135"/>
<accession>A0A8F9TTZ2</accession>
<dbReference type="SUPFAM" id="SSF55729">
    <property type="entry name" value="Acyl-CoA N-acyltransferases (Nat)"/>
    <property type="match status" value="1"/>
</dbReference>
<evidence type="ECO:0000313" key="2">
    <source>
        <dbReference type="EMBL" id="QYM79005.1"/>
    </source>
</evidence>
<dbReference type="EMBL" id="CP080507">
    <property type="protein sequence ID" value="QYM79005.1"/>
    <property type="molecule type" value="Genomic_DNA"/>
</dbReference>
<dbReference type="InterPro" id="IPR016181">
    <property type="entry name" value="Acyl_CoA_acyltransferase"/>
</dbReference>
<dbReference type="Proteomes" id="UP000825051">
    <property type="component" value="Chromosome"/>
</dbReference>
<reference evidence="2" key="1">
    <citation type="submission" date="2021-08" db="EMBL/GenBank/DDBJ databases">
        <title>Genome of a novel bacterium of the phylum Verrucomicrobia, Oleiharenicola sp. KSB-15.</title>
        <authorList>
            <person name="Chung J.-H."/>
            <person name="Ahn J.-H."/>
            <person name="Yoon Y."/>
            <person name="Kim D.-Y."/>
            <person name="An S.-H."/>
            <person name="Park I."/>
            <person name="Yeon J."/>
        </authorList>
    </citation>
    <scope>NUCLEOTIDE SEQUENCE</scope>
    <source>
        <strain evidence="2">KSB-15</strain>
    </source>
</reference>
<keyword evidence="3" id="KW-1185">Reference proteome</keyword>
<dbReference type="RefSeq" id="WP_220162286.1">
    <property type="nucleotide sequence ID" value="NZ_CP080507.1"/>
</dbReference>
<dbReference type="PROSITE" id="PS51186">
    <property type="entry name" value="GNAT"/>
    <property type="match status" value="1"/>
</dbReference>